<dbReference type="OrthoDB" id="2274046at2759"/>
<sequence>MSISTLKPDAFRCDLTAKVLEHVMTVSVKQADSDALLILNEYLIGDDSGCVVLNTKQDTVYDIKNAYTQATEGYLRVYANDIETSSASLDKVNTENNKSLVFMERITIN</sequence>
<evidence type="ECO:0000313" key="2">
    <source>
        <dbReference type="Proteomes" id="UP000253551"/>
    </source>
</evidence>
<organism evidence="1 2">
    <name type="scientific">Rhizopus stolonifer</name>
    <name type="common">Rhizopus nigricans</name>
    <dbReference type="NCBI Taxonomy" id="4846"/>
    <lineage>
        <taxon>Eukaryota</taxon>
        <taxon>Fungi</taxon>
        <taxon>Fungi incertae sedis</taxon>
        <taxon>Mucoromycota</taxon>
        <taxon>Mucoromycotina</taxon>
        <taxon>Mucoromycetes</taxon>
        <taxon>Mucorales</taxon>
        <taxon>Mucorineae</taxon>
        <taxon>Rhizopodaceae</taxon>
        <taxon>Rhizopus</taxon>
    </lineage>
</organism>
<gene>
    <name evidence="1" type="ORF">CU098_005689</name>
</gene>
<reference evidence="1 2" key="1">
    <citation type="journal article" date="2018" name="G3 (Bethesda)">
        <title>Phylogenetic and Phylogenomic Definition of Rhizopus Species.</title>
        <authorList>
            <person name="Gryganskyi A.P."/>
            <person name="Golan J."/>
            <person name="Dolatabadi S."/>
            <person name="Mondo S."/>
            <person name="Robb S."/>
            <person name="Idnurm A."/>
            <person name="Muszewska A."/>
            <person name="Steczkiewicz K."/>
            <person name="Masonjones S."/>
            <person name="Liao H.L."/>
            <person name="Gajdeczka M.T."/>
            <person name="Anike F."/>
            <person name="Vuek A."/>
            <person name="Anishchenko I.M."/>
            <person name="Voigt K."/>
            <person name="de Hoog G.S."/>
            <person name="Smith M.E."/>
            <person name="Heitman J."/>
            <person name="Vilgalys R."/>
            <person name="Stajich J.E."/>
        </authorList>
    </citation>
    <scope>NUCLEOTIDE SEQUENCE [LARGE SCALE GENOMIC DNA]</scope>
    <source>
        <strain evidence="1 2">LSU 92-RS-03</strain>
    </source>
</reference>
<dbReference type="Gene3D" id="2.40.50.140">
    <property type="entry name" value="Nucleic acid-binding proteins"/>
    <property type="match status" value="1"/>
</dbReference>
<dbReference type="SUPFAM" id="SSF50249">
    <property type="entry name" value="Nucleic acid-binding proteins"/>
    <property type="match status" value="1"/>
</dbReference>
<evidence type="ECO:0000313" key="1">
    <source>
        <dbReference type="EMBL" id="RCH94378.1"/>
    </source>
</evidence>
<proteinExistence type="predicted"/>
<dbReference type="AlphaFoldDB" id="A0A367JWU5"/>
<dbReference type="InterPro" id="IPR012340">
    <property type="entry name" value="NA-bd_OB-fold"/>
</dbReference>
<comment type="caution">
    <text evidence="1">The sequence shown here is derived from an EMBL/GenBank/DDBJ whole genome shotgun (WGS) entry which is preliminary data.</text>
</comment>
<keyword evidence="2" id="KW-1185">Reference proteome</keyword>
<accession>A0A367JWU5</accession>
<protein>
    <submittedName>
        <fullName evidence="1">Uncharacterized protein</fullName>
    </submittedName>
</protein>
<dbReference type="Proteomes" id="UP000253551">
    <property type="component" value="Unassembled WGS sequence"/>
</dbReference>
<name>A0A367JWU5_RHIST</name>
<dbReference type="EMBL" id="PJQM01002565">
    <property type="protein sequence ID" value="RCH94378.1"/>
    <property type="molecule type" value="Genomic_DNA"/>
</dbReference>
<dbReference type="STRING" id="4846.A0A367JWU5"/>